<sequence>MVNKAASGLTALLLLTSGLPAFAESLGTGSSLDRRVQTAVYSPDNVYRIQAAVG</sequence>
<keyword evidence="1" id="KW-0732">Signal</keyword>
<dbReference type="HOGENOM" id="CLU_3055150_0_0_6"/>
<evidence type="ECO:0000313" key="3">
    <source>
        <dbReference type="Proteomes" id="UP000005466"/>
    </source>
</evidence>
<dbReference type="EMBL" id="ADWY01002758">
    <property type="protein sequence ID" value="EGH18460.1"/>
    <property type="molecule type" value="Genomic_DNA"/>
</dbReference>
<comment type="caution">
    <text evidence="2">The sequence shown here is derived from an EMBL/GenBank/DDBJ whole genome shotgun (WGS) entry which is preliminary data.</text>
</comment>
<name>F3CGR8_PSESG</name>
<proteinExistence type="predicted"/>
<feature type="chain" id="PRO_5003296233" evidence="1">
    <location>
        <begin position="24"/>
        <end position="54"/>
    </location>
</feature>
<feature type="signal peptide" evidence="1">
    <location>
        <begin position="1"/>
        <end position="23"/>
    </location>
</feature>
<organism evidence="2 3">
    <name type="scientific">Pseudomonas savastanoi pv. glycinea str. race 4</name>
    <dbReference type="NCBI Taxonomy" id="875330"/>
    <lineage>
        <taxon>Bacteria</taxon>
        <taxon>Pseudomonadati</taxon>
        <taxon>Pseudomonadota</taxon>
        <taxon>Gammaproteobacteria</taxon>
        <taxon>Pseudomonadales</taxon>
        <taxon>Pseudomonadaceae</taxon>
        <taxon>Pseudomonas</taxon>
    </lineage>
</organism>
<feature type="non-terminal residue" evidence="2">
    <location>
        <position position="54"/>
    </location>
</feature>
<dbReference type="Proteomes" id="UP000005466">
    <property type="component" value="Unassembled WGS sequence"/>
</dbReference>
<protein>
    <submittedName>
        <fullName evidence="2">VirB9</fullName>
    </submittedName>
</protein>
<reference evidence="2 3" key="1">
    <citation type="journal article" date="2011" name="PLoS Pathog.">
        <title>Dynamic evolution of pathogenicity revealed by sequencing and comparative genomics of 19 Pseudomonas syringae isolates.</title>
        <authorList>
            <person name="Baltrus D.A."/>
            <person name="Nishimura M.T."/>
            <person name="Romanchuk A."/>
            <person name="Chang J.H."/>
            <person name="Mukhtar M.S."/>
            <person name="Cherkis K."/>
            <person name="Roach J."/>
            <person name="Grant S.R."/>
            <person name="Jones C.D."/>
            <person name="Dangl J.L."/>
        </authorList>
    </citation>
    <scope>NUCLEOTIDE SEQUENCE [LARGE SCALE GENOMIC DNA]</scope>
    <source>
        <strain evidence="3">race 4</strain>
    </source>
</reference>
<gene>
    <name evidence="2" type="ORF">Pgy4_36445</name>
</gene>
<evidence type="ECO:0000313" key="2">
    <source>
        <dbReference type="EMBL" id="EGH18460.1"/>
    </source>
</evidence>
<dbReference type="AlphaFoldDB" id="F3CGR8"/>
<evidence type="ECO:0000256" key="1">
    <source>
        <dbReference type="SAM" id="SignalP"/>
    </source>
</evidence>
<accession>F3CGR8</accession>